<gene>
    <name evidence="2" type="ORF">I9W82_005385</name>
</gene>
<evidence type="ECO:0000256" key="1">
    <source>
        <dbReference type="SAM" id="Phobius"/>
    </source>
</evidence>
<reference evidence="2 3" key="1">
    <citation type="submission" date="2020-12" db="EMBL/GenBank/DDBJ databases">
        <title>Effect of drift, selection, and recombination on the evolution of hybrid genomes in Candida yeast pathogens.</title>
        <authorList>
            <person name="Mixao V."/>
            <person name="Ksiezopolska E."/>
            <person name="Saus E."/>
            <person name="Boekhout T."/>
            <person name="Gacser A."/>
            <person name="Gabaldon T."/>
        </authorList>
    </citation>
    <scope>NUCLEOTIDE SEQUENCE [LARGE SCALE GENOMIC DNA]</scope>
    <source>
        <strain evidence="2 3">BP57</strain>
    </source>
</reference>
<name>A0A8H7ZCL0_9ASCO</name>
<dbReference type="EMBL" id="JAEOAQ010000007">
    <property type="protein sequence ID" value="KAG5417749.1"/>
    <property type="molecule type" value="Genomic_DNA"/>
</dbReference>
<keyword evidence="3" id="KW-1185">Reference proteome</keyword>
<keyword evidence="1" id="KW-0472">Membrane</keyword>
<dbReference type="Proteomes" id="UP000669133">
    <property type="component" value="Unassembled WGS sequence"/>
</dbReference>
<evidence type="ECO:0000313" key="3">
    <source>
        <dbReference type="Proteomes" id="UP000669133"/>
    </source>
</evidence>
<dbReference type="GeneID" id="93654014"/>
<protein>
    <submittedName>
        <fullName evidence="2">Uncharacterized protein</fullName>
    </submittedName>
</protein>
<keyword evidence="1" id="KW-0812">Transmembrane</keyword>
<feature type="transmembrane region" description="Helical" evidence="1">
    <location>
        <begin position="6"/>
        <end position="26"/>
    </location>
</feature>
<dbReference type="OrthoDB" id="4095573at2759"/>
<proteinExistence type="predicted"/>
<organism evidence="2 3">
    <name type="scientific">Candida metapsilosis</name>
    <dbReference type="NCBI Taxonomy" id="273372"/>
    <lineage>
        <taxon>Eukaryota</taxon>
        <taxon>Fungi</taxon>
        <taxon>Dikarya</taxon>
        <taxon>Ascomycota</taxon>
        <taxon>Saccharomycotina</taxon>
        <taxon>Pichiomycetes</taxon>
        <taxon>Debaryomycetaceae</taxon>
        <taxon>Candida/Lodderomyces clade</taxon>
        <taxon>Candida</taxon>
    </lineage>
</organism>
<dbReference type="RefSeq" id="XP_067546865.1">
    <property type="nucleotide sequence ID" value="XM_067694556.1"/>
</dbReference>
<accession>A0A8H7ZCL0</accession>
<evidence type="ECO:0000313" key="2">
    <source>
        <dbReference type="EMBL" id="KAG5417749.1"/>
    </source>
</evidence>
<comment type="caution">
    <text evidence="2">The sequence shown here is derived from an EMBL/GenBank/DDBJ whole genome shotgun (WGS) entry which is preliminary data.</text>
</comment>
<keyword evidence="1" id="KW-1133">Transmembrane helix</keyword>
<sequence>MPPVMSTLKGLVVGAVITPIVAKYVIAPRMYDPNIMKEIHYIQKELDFVGWNVRHLEEEKGIKEEELYQPATYYAQA</sequence>
<dbReference type="AlphaFoldDB" id="A0A8H7ZCL0"/>